<dbReference type="InterPro" id="IPR049979">
    <property type="entry name" value="Cys_resp_CS_actino"/>
</dbReference>
<accession>A0ABW1IG56</accession>
<proteinExistence type="predicted"/>
<reference evidence="2" key="1">
    <citation type="journal article" date="2019" name="Int. J. Syst. Evol. Microbiol.">
        <title>The Global Catalogue of Microorganisms (GCM) 10K type strain sequencing project: providing services to taxonomists for standard genome sequencing and annotation.</title>
        <authorList>
            <consortium name="The Broad Institute Genomics Platform"/>
            <consortium name="The Broad Institute Genome Sequencing Center for Infectious Disease"/>
            <person name="Wu L."/>
            <person name="Ma J."/>
        </authorList>
    </citation>
    <scope>NUCLEOTIDE SEQUENCE [LARGE SCALE GENOMIC DNA]</scope>
    <source>
        <strain evidence="2">CGMCC 4.7397</strain>
    </source>
</reference>
<sequence length="46" mass="5030">MTGVHLPGRRSPRPDLSVTLAAVNWPLTRRRAVDLCRVAGCLCRAS</sequence>
<gene>
    <name evidence="1" type="ORF">ACFQH9_23670</name>
</gene>
<keyword evidence="2" id="KW-1185">Reference proteome</keyword>
<name>A0ABW1IG56_9PSEU</name>
<dbReference type="NCBIfam" id="NF042934">
    <property type="entry name" value="cis_reg_atten"/>
    <property type="match status" value="1"/>
</dbReference>
<evidence type="ECO:0000313" key="2">
    <source>
        <dbReference type="Proteomes" id="UP001596119"/>
    </source>
</evidence>
<dbReference type="Proteomes" id="UP001596119">
    <property type="component" value="Unassembled WGS sequence"/>
</dbReference>
<dbReference type="RefSeq" id="WP_379569060.1">
    <property type="nucleotide sequence ID" value="NZ_JBHSQK010000067.1"/>
</dbReference>
<evidence type="ECO:0000313" key="1">
    <source>
        <dbReference type="EMBL" id="MFC5951272.1"/>
    </source>
</evidence>
<comment type="caution">
    <text evidence="1">The sequence shown here is derived from an EMBL/GenBank/DDBJ whole genome shotgun (WGS) entry which is preliminary data.</text>
</comment>
<protein>
    <submittedName>
        <fullName evidence="1">Leader peptide</fullName>
    </submittedName>
</protein>
<organism evidence="1 2">
    <name type="scientific">Pseudonocardia lutea</name>
    <dbReference type="NCBI Taxonomy" id="2172015"/>
    <lineage>
        <taxon>Bacteria</taxon>
        <taxon>Bacillati</taxon>
        <taxon>Actinomycetota</taxon>
        <taxon>Actinomycetes</taxon>
        <taxon>Pseudonocardiales</taxon>
        <taxon>Pseudonocardiaceae</taxon>
        <taxon>Pseudonocardia</taxon>
    </lineage>
</organism>
<dbReference type="EMBL" id="JBHSQK010000067">
    <property type="protein sequence ID" value="MFC5951272.1"/>
    <property type="molecule type" value="Genomic_DNA"/>
</dbReference>